<name>A0A087TV32_STEMI</name>
<evidence type="ECO:0000256" key="7">
    <source>
        <dbReference type="SAM" id="MobiDB-lite"/>
    </source>
</evidence>
<feature type="compositionally biased region" description="Polar residues" evidence="7">
    <location>
        <begin position="316"/>
        <end position="331"/>
    </location>
</feature>
<dbReference type="STRING" id="407821.A0A087TV32"/>
<evidence type="ECO:0000313" key="11">
    <source>
        <dbReference type="Proteomes" id="UP000054359"/>
    </source>
</evidence>
<feature type="domain" description="Anaphase-promoting complex subunit 4-like WD40" evidence="8">
    <location>
        <begin position="509"/>
        <end position="560"/>
    </location>
</feature>
<protein>
    <recommendedName>
        <fullName evidence="4">WD repeat-containing protein 91</fullName>
    </recommendedName>
</protein>
<feature type="compositionally biased region" description="Polar residues" evidence="7">
    <location>
        <begin position="339"/>
        <end position="352"/>
    </location>
</feature>
<reference evidence="10 11" key="1">
    <citation type="submission" date="2013-11" db="EMBL/GenBank/DDBJ databases">
        <title>Genome sequencing of Stegodyphus mimosarum.</title>
        <authorList>
            <person name="Bechsgaard J."/>
        </authorList>
    </citation>
    <scope>NUCLEOTIDE SEQUENCE [LARGE SCALE GENOMIC DNA]</scope>
</reference>
<dbReference type="Proteomes" id="UP000054359">
    <property type="component" value="Unassembled WGS sequence"/>
</dbReference>
<dbReference type="InterPro" id="IPR006594">
    <property type="entry name" value="LisH"/>
</dbReference>
<gene>
    <name evidence="10" type="ORF">X975_03879</name>
</gene>
<dbReference type="GO" id="GO:0031901">
    <property type="term" value="C:early endosome membrane"/>
    <property type="evidence" value="ECO:0007669"/>
    <property type="project" value="UniProtKB-SubCell"/>
</dbReference>
<feature type="repeat" description="WD" evidence="6">
    <location>
        <begin position="369"/>
        <end position="401"/>
    </location>
</feature>
<dbReference type="AlphaFoldDB" id="A0A087TV32"/>
<feature type="non-terminal residue" evidence="10">
    <location>
        <position position="682"/>
    </location>
</feature>
<feature type="compositionally biased region" description="Basic and acidic residues" evidence="7">
    <location>
        <begin position="267"/>
        <end position="276"/>
    </location>
</feature>
<feature type="domain" description="ARMC9 CTLH-like" evidence="9">
    <location>
        <begin position="52"/>
        <end position="167"/>
    </location>
</feature>
<dbReference type="InterPro" id="IPR015943">
    <property type="entry name" value="WD40/YVTN_repeat-like_dom_sf"/>
</dbReference>
<feature type="region of interest" description="Disordered" evidence="7">
    <location>
        <begin position="258"/>
        <end position="353"/>
    </location>
</feature>
<organism evidence="10 11">
    <name type="scientific">Stegodyphus mimosarum</name>
    <name type="common">African social velvet spider</name>
    <dbReference type="NCBI Taxonomy" id="407821"/>
    <lineage>
        <taxon>Eukaryota</taxon>
        <taxon>Metazoa</taxon>
        <taxon>Ecdysozoa</taxon>
        <taxon>Arthropoda</taxon>
        <taxon>Chelicerata</taxon>
        <taxon>Arachnida</taxon>
        <taxon>Araneae</taxon>
        <taxon>Araneomorphae</taxon>
        <taxon>Entelegynae</taxon>
        <taxon>Eresoidea</taxon>
        <taxon>Eresidae</taxon>
        <taxon>Stegodyphus</taxon>
    </lineage>
</organism>
<evidence type="ECO:0000256" key="5">
    <source>
        <dbReference type="ARBA" id="ARBA00022753"/>
    </source>
</evidence>
<evidence type="ECO:0000259" key="9">
    <source>
        <dbReference type="Pfam" id="PF23138"/>
    </source>
</evidence>
<dbReference type="PROSITE" id="PS50294">
    <property type="entry name" value="WD_REPEATS_REGION"/>
    <property type="match status" value="1"/>
</dbReference>
<evidence type="ECO:0000256" key="1">
    <source>
        <dbReference type="ARBA" id="ARBA00004220"/>
    </source>
</evidence>
<dbReference type="PANTHER" id="PTHR13083:SF3">
    <property type="entry name" value="WD REPEAT-CONTAINING PROTEIN 91"/>
    <property type="match status" value="1"/>
</dbReference>
<evidence type="ECO:0000313" key="10">
    <source>
        <dbReference type="EMBL" id="KFM68971.1"/>
    </source>
</evidence>
<dbReference type="PROSITE" id="PS50082">
    <property type="entry name" value="WD_REPEATS_2"/>
    <property type="match status" value="1"/>
</dbReference>
<proteinExistence type="inferred from homology"/>
<dbReference type="GO" id="GO:0045022">
    <property type="term" value="P:early endosome to late endosome transport"/>
    <property type="evidence" value="ECO:0007669"/>
    <property type="project" value="InterPro"/>
</dbReference>
<dbReference type="EMBL" id="KK116865">
    <property type="protein sequence ID" value="KFM68971.1"/>
    <property type="molecule type" value="Genomic_DNA"/>
</dbReference>
<dbReference type="SMART" id="SM00320">
    <property type="entry name" value="WD40"/>
    <property type="match status" value="6"/>
</dbReference>
<dbReference type="Pfam" id="PF12894">
    <property type="entry name" value="ANAPC4_WD40"/>
    <property type="match status" value="1"/>
</dbReference>
<dbReference type="GO" id="GO:0051898">
    <property type="term" value="P:negative regulation of phosphatidylinositol 3-kinase/protein kinase B signal transduction"/>
    <property type="evidence" value="ECO:0007669"/>
    <property type="project" value="InterPro"/>
</dbReference>
<comment type="subcellular location">
    <subcellularLocation>
        <location evidence="1">Early endosome membrane</location>
        <topology evidence="1">Peripheral membrane protein</topology>
    </subcellularLocation>
    <subcellularLocation>
        <location evidence="2">Late endosome membrane</location>
    </subcellularLocation>
</comment>
<dbReference type="PROSITE" id="PS50896">
    <property type="entry name" value="LISH"/>
    <property type="match status" value="1"/>
</dbReference>
<evidence type="ECO:0000256" key="2">
    <source>
        <dbReference type="ARBA" id="ARBA00004414"/>
    </source>
</evidence>
<comment type="similarity">
    <text evidence="3">Belongs to the WD repeat WDR91 family.</text>
</comment>
<dbReference type="GO" id="GO:0031902">
    <property type="term" value="C:late endosome membrane"/>
    <property type="evidence" value="ECO:0007669"/>
    <property type="project" value="UniProtKB-SubCell"/>
</dbReference>
<evidence type="ECO:0000256" key="3">
    <source>
        <dbReference type="ARBA" id="ARBA00006128"/>
    </source>
</evidence>
<evidence type="ECO:0000256" key="4">
    <source>
        <dbReference type="ARBA" id="ARBA00021116"/>
    </source>
</evidence>
<dbReference type="Gene3D" id="2.130.10.10">
    <property type="entry name" value="YVTN repeat-like/Quinoprotein amine dehydrogenase"/>
    <property type="match status" value="2"/>
</dbReference>
<dbReference type="Pfam" id="PF23138">
    <property type="entry name" value="CTLH_Armc9"/>
    <property type="match status" value="1"/>
</dbReference>
<sequence>MSAIGFGDELVRDYLIFRGFFSALKAFDSEVKVDKDRGFRPDRIVEHLSSCIVNLDLTTLREAWAHLDQRFFSRLEHSFLGTARKLEVALLRMYLVTCISSGRQDKLLDFFEKMTPDLQGQPEWKDWFALPFTKNADEHPTYAVYFSRQWQDTMLLSLHNFISVVFQSAAMPTLLSYEEDFIKLQHLSEENEMLKKKISELQAGEHVEIPKITRDTESHDLYAHSELMDDFYVIAQETPPENTGRSIKSLIRNFSGALPTSPVLSRRPTESRKTEETSSSTKPGKVKPRSPSVPPRPSGTLTVFESSKSKKDIPETSRSVSYEDSQQSQAKYSKLPAKTQLSSPPTVQSPVHSSYEGKSGFIILSREKYSEHNSLITHCKFNSSGTAVASSDMDGVIKIWNAIPSISTLSTIMSKTSVLSLEWGCKRERLLLYGGTTGVVRIYDTKERRVIKEVYTDNSGTSSQKVRCICCNPVGTNFVTSASEVIEHGQLCLWDMKTLSVEKNLSLVSEASCVNCCCFNHNGQLLLVGSSDGACSIVDLRTSEIIAKWQSHSGSVLSTEFSPDETSCYTMGTDGKFFSWSINVTGHKLCELKVHPEATKTLTIESEVINSFGKRFCFNNDGTHVLTCGPLGGIIYKIDNTIATSVVDIGGHSKPVNTVDWSTAMESSTCICGTIDGNVIVS</sequence>
<keyword evidence="5" id="KW-0967">Endosome</keyword>
<dbReference type="OrthoDB" id="193023at2759"/>
<dbReference type="Pfam" id="PF00400">
    <property type="entry name" value="WD40"/>
    <property type="match status" value="1"/>
</dbReference>
<keyword evidence="11" id="KW-1185">Reference proteome</keyword>
<dbReference type="InterPro" id="IPR001680">
    <property type="entry name" value="WD40_rpt"/>
</dbReference>
<dbReference type="InterPro" id="IPR039724">
    <property type="entry name" value="WDR91"/>
</dbReference>
<dbReference type="SUPFAM" id="SSF50978">
    <property type="entry name" value="WD40 repeat-like"/>
    <property type="match status" value="1"/>
</dbReference>
<evidence type="ECO:0000256" key="6">
    <source>
        <dbReference type="PROSITE-ProRule" id="PRU00221"/>
    </source>
</evidence>
<dbReference type="InterPro" id="IPR036322">
    <property type="entry name" value="WD40_repeat_dom_sf"/>
</dbReference>
<dbReference type="PANTHER" id="PTHR13083">
    <property type="entry name" value="WD REPEAT-CONTAINING PROTEIN 91"/>
    <property type="match status" value="1"/>
</dbReference>
<keyword evidence="6" id="KW-0853">WD repeat</keyword>
<accession>A0A087TV32</accession>
<evidence type="ECO:0000259" key="8">
    <source>
        <dbReference type="Pfam" id="PF12894"/>
    </source>
</evidence>
<dbReference type="InterPro" id="IPR024977">
    <property type="entry name" value="Apc4-like_WD40_dom"/>
</dbReference>
<dbReference type="GO" id="GO:0141039">
    <property type="term" value="F:phosphatidylinositol 3-kinase inhibitor activity"/>
    <property type="evidence" value="ECO:0007669"/>
    <property type="project" value="InterPro"/>
</dbReference>
<dbReference type="OMA" id="KMYLVNA"/>
<dbReference type="InterPro" id="IPR056327">
    <property type="entry name" value="ARMC9_CTLH-like_dom"/>
</dbReference>